<keyword evidence="3 6" id="KW-0285">Flavoprotein</keyword>
<dbReference type="GO" id="GO:0003995">
    <property type="term" value="F:acyl-CoA dehydrogenase activity"/>
    <property type="evidence" value="ECO:0007669"/>
    <property type="project" value="TreeGrafter"/>
</dbReference>
<dbReference type="InterPro" id="IPR037069">
    <property type="entry name" value="AcylCoA_DH/ox_N_sf"/>
</dbReference>
<dbReference type="eggNOG" id="arCOG01707">
    <property type="taxonomic scope" value="Archaea"/>
</dbReference>
<dbReference type="InterPro" id="IPR009100">
    <property type="entry name" value="AcylCoA_DH/oxidase_NM_dom_sf"/>
</dbReference>
<dbReference type="FunFam" id="1.20.140.10:FF:000004">
    <property type="entry name" value="Acyl-CoA dehydrogenase FadE25"/>
    <property type="match status" value="1"/>
</dbReference>
<dbReference type="Gene3D" id="2.40.110.10">
    <property type="entry name" value="Butyryl-CoA Dehydrogenase, subunit A, domain 2"/>
    <property type="match status" value="1"/>
</dbReference>
<dbReference type="Proteomes" id="UP000003980">
    <property type="component" value="Unassembled WGS sequence"/>
</dbReference>
<dbReference type="PANTHER" id="PTHR43884:SF12">
    <property type="entry name" value="ISOVALERYL-COA DEHYDROGENASE, MITOCHONDRIAL-RELATED"/>
    <property type="match status" value="1"/>
</dbReference>
<accession>H2C5U5</accession>
<dbReference type="InterPro" id="IPR013786">
    <property type="entry name" value="AcylCoA_DH/ox_N"/>
</dbReference>
<dbReference type="SUPFAM" id="SSF47203">
    <property type="entry name" value="Acyl-CoA dehydrogenase C-terminal domain-like"/>
    <property type="match status" value="1"/>
</dbReference>
<evidence type="ECO:0000256" key="3">
    <source>
        <dbReference type="ARBA" id="ARBA00022630"/>
    </source>
</evidence>
<proteinExistence type="inferred from homology"/>
<dbReference type="AlphaFoldDB" id="H2C5U5"/>
<organism evidence="10 11">
    <name type="scientific">Metallosphaera yellowstonensis MK1</name>
    <dbReference type="NCBI Taxonomy" id="671065"/>
    <lineage>
        <taxon>Archaea</taxon>
        <taxon>Thermoproteota</taxon>
        <taxon>Thermoprotei</taxon>
        <taxon>Sulfolobales</taxon>
        <taxon>Sulfolobaceae</taxon>
        <taxon>Metallosphaera</taxon>
    </lineage>
</organism>
<dbReference type="FunFam" id="2.40.110.10:FF:000002">
    <property type="entry name" value="Acyl-CoA dehydrogenase fadE12"/>
    <property type="match status" value="1"/>
</dbReference>
<dbReference type="PIRSF" id="PIRSF016578">
    <property type="entry name" value="HsaA"/>
    <property type="match status" value="1"/>
</dbReference>
<dbReference type="HOGENOM" id="CLU_018204_0_2_2"/>
<evidence type="ECO:0000256" key="6">
    <source>
        <dbReference type="RuleBase" id="RU362125"/>
    </source>
</evidence>
<evidence type="ECO:0000259" key="9">
    <source>
        <dbReference type="Pfam" id="PF02771"/>
    </source>
</evidence>
<dbReference type="InterPro" id="IPR046373">
    <property type="entry name" value="Acyl-CoA_Oxase/DH_mid-dom_sf"/>
</dbReference>
<keyword evidence="11" id="KW-1185">Reference proteome</keyword>
<dbReference type="InterPro" id="IPR006091">
    <property type="entry name" value="Acyl-CoA_Oxase/DH_mid-dom"/>
</dbReference>
<protein>
    <submittedName>
        <fullName evidence="10">Acyl-CoA dehydrogenase</fullName>
    </submittedName>
</protein>
<dbReference type="GO" id="GO:0050660">
    <property type="term" value="F:flavin adenine dinucleotide binding"/>
    <property type="evidence" value="ECO:0007669"/>
    <property type="project" value="InterPro"/>
</dbReference>
<dbReference type="STRING" id="671065.MetMK1DRAFT_00019180"/>
<dbReference type="Pfam" id="PF02771">
    <property type="entry name" value="Acyl-CoA_dh_N"/>
    <property type="match status" value="1"/>
</dbReference>
<evidence type="ECO:0000259" key="8">
    <source>
        <dbReference type="Pfam" id="PF02770"/>
    </source>
</evidence>
<dbReference type="InterPro" id="IPR009075">
    <property type="entry name" value="AcylCo_DH/oxidase_C"/>
</dbReference>
<feature type="domain" description="Acyl-CoA oxidase/dehydrogenase middle" evidence="8">
    <location>
        <begin position="130"/>
        <end position="227"/>
    </location>
</feature>
<evidence type="ECO:0000259" key="7">
    <source>
        <dbReference type="Pfam" id="PF00441"/>
    </source>
</evidence>
<evidence type="ECO:0000256" key="1">
    <source>
        <dbReference type="ARBA" id="ARBA00001974"/>
    </source>
</evidence>
<dbReference type="RefSeq" id="WP_009072931.1">
    <property type="nucleotide sequence ID" value="NZ_JH597768.1"/>
</dbReference>
<dbReference type="Gene3D" id="1.20.140.10">
    <property type="entry name" value="Butyryl-CoA Dehydrogenase, subunit A, domain 3"/>
    <property type="match status" value="1"/>
</dbReference>
<dbReference type="EMBL" id="JH597768">
    <property type="protein sequence ID" value="EHP69172.1"/>
    <property type="molecule type" value="Genomic_DNA"/>
</dbReference>
<feature type="domain" description="Acyl-CoA dehydrogenase/oxidase N-terminal" evidence="9">
    <location>
        <begin position="16"/>
        <end position="126"/>
    </location>
</feature>
<evidence type="ECO:0000313" key="11">
    <source>
        <dbReference type="Proteomes" id="UP000003980"/>
    </source>
</evidence>
<dbReference type="FunFam" id="1.10.540.10:FF:000002">
    <property type="entry name" value="Acyl-CoA dehydrogenase FadE19"/>
    <property type="match status" value="1"/>
</dbReference>
<keyword evidence="4 6" id="KW-0274">FAD</keyword>
<gene>
    <name evidence="10" type="ORF">MetMK1DRAFT_00019180</name>
</gene>
<reference evidence="10 11" key="1">
    <citation type="submission" date="2012-01" db="EMBL/GenBank/DDBJ databases">
        <title>Improved High-Quality Draft sequence of Metallosphaera yellowstonensis MK1.</title>
        <authorList>
            <consortium name="US DOE Joint Genome Institute"/>
            <person name="Lucas S."/>
            <person name="Han J."/>
            <person name="Cheng J.-F."/>
            <person name="Goodwin L."/>
            <person name="Pitluck S."/>
            <person name="Peters L."/>
            <person name="Teshima H."/>
            <person name="Detter J.C."/>
            <person name="Han C."/>
            <person name="Tapia R."/>
            <person name="Land M."/>
            <person name="Hauser L."/>
            <person name="Kyrpides N."/>
            <person name="Kozubal M."/>
            <person name="Macur R.E."/>
            <person name="Jay Z."/>
            <person name="Inskeep W."/>
            <person name="Woyke T."/>
        </authorList>
    </citation>
    <scope>NUCLEOTIDE SEQUENCE [LARGE SCALE GENOMIC DNA]</scope>
    <source>
        <strain evidence="10 11">MK1</strain>
    </source>
</reference>
<evidence type="ECO:0000256" key="2">
    <source>
        <dbReference type="ARBA" id="ARBA00009347"/>
    </source>
</evidence>
<evidence type="ECO:0000256" key="5">
    <source>
        <dbReference type="ARBA" id="ARBA00023002"/>
    </source>
</evidence>
<dbReference type="PANTHER" id="PTHR43884">
    <property type="entry name" value="ACYL-COA DEHYDROGENASE"/>
    <property type="match status" value="1"/>
</dbReference>
<evidence type="ECO:0000256" key="4">
    <source>
        <dbReference type="ARBA" id="ARBA00022827"/>
    </source>
</evidence>
<comment type="similarity">
    <text evidence="2 6">Belongs to the acyl-CoA dehydrogenase family.</text>
</comment>
<feature type="domain" description="Acyl-CoA dehydrogenase/oxidase C-terminal" evidence="7">
    <location>
        <begin position="240"/>
        <end position="388"/>
    </location>
</feature>
<dbReference type="Gene3D" id="1.10.540.10">
    <property type="entry name" value="Acyl-CoA dehydrogenase/oxidase, N-terminal domain"/>
    <property type="match status" value="1"/>
</dbReference>
<dbReference type="Pfam" id="PF00441">
    <property type="entry name" value="Acyl-CoA_dh_1"/>
    <property type="match status" value="1"/>
</dbReference>
<dbReference type="SUPFAM" id="SSF56645">
    <property type="entry name" value="Acyl-CoA dehydrogenase NM domain-like"/>
    <property type="match status" value="1"/>
</dbReference>
<comment type="cofactor">
    <cofactor evidence="1 6">
        <name>FAD</name>
        <dbReference type="ChEBI" id="CHEBI:57692"/>
    </cofactor>
</comment>
<dbReference type="OrthoDB" id="275197at2157"/>
<evidence type="ECO:0000313" key="10">
    <source>
        <dbReference type="EMBL" id="EHP69172.1"/>
    </source>
</evidence>
<dbReference type="InterPro" id="IPR036250">
    <property type="entry name" value="AcylCo_DH-like_C"/>
</dbReference>
<sequence length="398" mass="44325">MVYPFKEVEDFKVELTQDHELLRSTIREFMEREVANRVEEGERNGDLGVVREKIRELGLNGLDVPAEYGGSGADYLSLIVATEEISRIWPSVSTFLLINWMFTNAILKFGSEELKKKYVPPVAKGERIAAFANTEPGAGTDVAGITSVAKKVGENYILTGRKIFITNGDLADYIIVTARTSQPQTPRWKGLTMFVVEKDFPGFKVEGRIETTGLKASHTTEISFNEVKVPEENVVGQVDMGFKYAVSSFDYARTIVASQALGIGQAALEKMVQYSVDRKSFGQSLASFQMVQQKLSESMAELFQARLLTYWAGNLLVKGKEEEYVMVASLAKFSATEAAERIILRAMTVHGGYGVTTSTGLERMLRDVQILKTYEGTNDIQRISAARHFYRKFLGIPA</sequence>
<dbReference type="Pfam" id="PF02770">
    <property type="entry name" value="Acyl-CoA_dh_M"/>
    <property type="match status" value="1"/>
</dbReference>
<keyword evidence="5 6" id="KW-0560">Oxidoreductase</keyword>
<name>H2C5U5_9CREN</name>